<evidence type="ECO:0000313" key="2">
    <source>
        <dbReference type="EMBL" id="MBA0829237.1"/>
    </source>
</evidence>
<dbReference type="Proteomes" id="UP000593575">
    <property type="component" value="Unassembled WGS sequence"/>
</dbReference>
<dbReference type="AlphaFoldDB" id="A0A7J9J4J3"/>
<feature type="region of interest" description="Disordered" evidence="1">
    <location>
        <begin position="1"/>
        <end position="22"/>
    </location>
</feature>
<protein>
    <submittedName>
        <fullName evidence="2">Uncharacterized protein</fullName>
    </submittedName>
</protein>
<gene>
    <name evidence="2" type="ORF">Goarm_013855</name>
</gene>
<keyword evidence="3" id="KW-1185">Reference proteome</keyword>
<dbReference type="EMBL" id="JABFAE010000006">
    <property type="protein sequence ID" value="MBA0829237.1"/>
    <property type="molecule type" value="Genomic_DNA"/>
</dbReference>
<evidence type="ECO:0000313" key="3">
    <source>
        <dbReference type="Proteomes" id="UP000593575"/>
    </source>
</evidence>
<comment type="caution">
    <text evidence="2">The sequence shown here is derived from an EMBL/GenBank/DDBJ whole genome shotgun (WGS) entry which is preliminary data.</text>
</comment>
<organism evidence="2 3">
    <name type="scientific">Gossypium armourianum</name>
    <dbReference type="NCBI Taxonomy" id="34283"/>
    <lineage>
        <taxon>Eukaryota</taxon>
        <taxon>Viridiplantae</taxon>
        <taxon>Streptophyta</taxon>
        <taxon>Embryophyta</taxon>
        <taxon>Tracheophyta</taxon>
        <taxon>Spermatophyta</taxon>
        <taxon>Magnoliopsida</taxon>
        <taxon>eudicotyledons</taxon>
        <taxon>Gunneridae</taxon>
        <taxon>Pentapetalae</taxon>
        <taxon>rosids</taxon>
        <taxon>malvids</taxon>
        <taxon>Malvales</taxon>
        <taxon>Malvaceae</taxon>
        <taxon>Malvoideae</taxon>
        <taxon>Gossypium</taxon>
    </lineage>
</organism>
<name>A0A7J9J4J3_9ROSI</name>
<accession>A0A7J9J4J3</accession>
<evidence type="ECO:0000256" key="1">
    <source>
        <dbReference type="SAM" id="MobiDB-lite"/>
    </source>
</evidence>
<proteinExistence type="predicted"/>
<sequence>MPMAYGTRTNVLKQAKQFPRDT</sequence>
<reference evidence="2 3" key="1">
    <citation type="journal article" date="2019" name="Genome Biol. Evol.">
        <title>Insights into the evolution of the New World diploid cottons (Gossypium, subgenus Houzingenia) based on genome sequencing.</title>
        <authorList>
            <person name="Grover C.E."/>
            <person name="Arick M.A. 2nd"/>
            <person name="Thrash A."/>
            <person name="Conover J.L."/>
            <person name="Sanders W.S."/>
            <person name="Peterson D.G."/>
            <person name="Frelichowski J.E."/>
            <person name="Scheffler J.A."/>
            <person name="Scheffler B.E."/>
            <person name="Wendel J.F."/>
        </authorList>
    </citation>
    <scope>NUCLEOTIDE SEQUENCE [LARGE SCALE GENOMIC DNA]</scope>
    <source>
        <strain evidence="2">6</strain>
        <tissue evidence="2">Leaf</tissue>
    </source>
</reference>